<dbReference type="AlphaFoldDB" id="A0A1H3SH45"/>
<sequence>MGKDFSYTIKDLPEDERPREKLYKYGPKALSNTELLAIIIRTGNRENTAIEISQKLLVGKKEGISFLANTNLQEITKIKGIGKCKAAQILAAVELGKRVMSETNSDKSRVTSPSDIADILMLDMGHLKKEHFRIVMLDTKNGIIGIEDISIGSLNSSIVHPREVFKEAIAKSSASIILVHNHPSGDPTPSKEDIAITRRLSEGGEILGIKVLDHIIIGNKKYISLKEKDIL</sequence>
<keyword evidence="2" id="KW-0645">Protease</keyword>
<dbReference type="RefSeq" id="WP_091732816.1">
    <property type="nucleotide sequence ID" value="NZ_FNQE01000044.1"/>
</dbReference>
<dbReference type="Proteomes" id="UP000198625">
    <property type="component" value="Unassembled WGS sequence"/>
</dbReference>
<evidence type="ECO:0000256" key="6">
    <source>
        <dbReference type="ARBA" id="ARBA00023049"/>
    </source>
</evidence>
<dbReference type="PANTHER" id="PTHR30471">
    <property type="entry name" value="DNA REPAIR PROTEIN RADC"/>
    <property type="match status" value="1"/>
</dbReference>
<gene>
    <name evidence="9" type="ORF">SAMN05660462_02893</name>
</gene>
<evidence type="ECO:0000256" key="1">
    <source>
        <dbReference type="ARBA" id="ARBA00010243"/>
    </source>
</evidence>
<dbReference type="GO" id="GO:0006508">
    <property type="term" value="P:proteolysis"/>
    <property type="evidence" value="ECO:0007669"/>
    <property type="project" value="UniProtKB-KW"/>
</dbReference>
<dbReference type="InterPro" id="IPR025657">
    <property type="entry name" value="RadC_JAB"/>
</dbReference>
<dbReference type="PANTHER" id="PTHR30471:SF3">
    <property type="entry name" value="UPF0758 PROTEIN YEES-RELATED"/>
    <property type="match status" value="1"/>
</dbReference>
<dbReference type="EMBL" id="FNQE01000044">
    <property type="protein sequence ID" value="SDZ37018.1"/>
    <property type="molecule type" value="Genomic_DNA"/>
</dbReference>
<dbReference type="PROSITE" id="PS50249">
    <property type="entry name" value="MPN"/>
    <property type="match status" value="1"/>
</dbReference>
<dbReference type="Gene3D" id="3.40.140.10">
    <property type="entry name" value="Cytidine Deaminase, domain 2"/>
    <property type="match status" value="1"/>
</dbReference>
<dbReference type="Pfam" id="PF04002">
    <property type="entry name" value="RadC"/>
    <property type="match status" value="1"/>
</dbReference>
<reference evidence="9 10" key="1">
    <citation type="submission" date="2016-10" db="EMBL/GenBank/DDBJ databases">
        <authorList>
            <person name="de Groot N.N."/>
        </authorList>
    </citation>
    <scope>NUCLEOTIDE SEQUENCE [LARGE SCALE GENOMIC DNA]</scope>
    <source>
        <strain evidence="9 10">DSM 21650</strain>
    </source>
</reference>
<organism evidence="9 10">
    <name type="scientific">Proteiniborus ethanoligenes</name>
    <dbReference type="NCBI Taxonomy" id="415015"/>
    <lineage>
        <taxon>Bacteria</taxon>
        <taxon>Bacillati</taxon>
        <taxon>Bacillota</taxon>
        <taxon>Clostridia</taxon>
        <taxon>Eubacteriales</taxon>
        <taxon>Proteiniborus</taxon>
    </lineage>
</organism>
<protein>
    <submittedName>
        <fullName evidence="9">DNA replication and repair protein RadC</fullName>
    </submittedName>
</protein>
<keyword evidence="5" id="KW-0862">Zinc</keyword>
<keyword evidence="10" id="KW-1185">Reference proteome</keyword>
<dbReference type="InterPro" id="IPR001405">
    <property type="entry name" value="UPF0758"/>
</dbReference>
<evidence type="ECO:0000259" key="8">
    <source>
        <dbReference type="PROSITE" id="PS50249"/>
    </source>
</evidence>
<dbReference type="Pfam" id="PF20582">
    <property type="entry name" value="UPF0758_N"/>
    <property type="match status" value="1"/>
</dbReference>
<proteinExistence type="inferred from homology"/>
<dbReference type="NCBIfam" id="TIGR00608">
    <property type="entry name" value="radc"/>
    <property type="match status" value="1"/>
</dbReference>
<evidence type="ECO:0000256" key="3">
    <source>
        <dbReference type="ARBA" id="ARBA00022723"/>
    </source>
</evidence>
<dbReference type="InterPro" id="IPR046778">
    <property type="entry name" value="UPF0758_N"/>
</dbReference>
<evidence type="ECO:0000313" key="9">
    <source>
        <dbReference type="EMBL" id="SDZ37018.1"/>
    </source>
</evidence>
<evidence type="ECO:0000256" key="4">
    <source>
        <dbReference type="ARBA" id="ARBA00022801"/>
    </source>
</evidence>
<dbReference type="GO" id="GO:0046872">
    <property type="term" value="F:metal ion binding"/>
    <property type="evidence" value="ECO:0007669"/>
    <property type="project" value="UniProtKB-KW"/>
</dbReference>
<evidence type="ECO:0000313" key="10">
    <source>
        <dbReference type="Proteomes" id="UP000198625"/>
    </source>
</evidence>
<dbReference type="NCBIfam" id="NF000642">
    <property type="entry name" value="PRK00024.1"/>
    <property type="match status" value="1"/>
</dbReference>
<keyword evidence="4" id="KW-0378">Hydrolase</keyword>
<name>A0A1H3SH45_9FIRM</name>
<dbReference type="GO" id="GO:0008237">
    <property type="term" value="F:metallopeptidase activity"/>
    <property type="evidence" value="ECO:0007669"/>
    <property type="project" value="UniProtKB-KW"/>
</dbReference>
<dbReference type="CDD" id="cd08071">
    <property type="entry name" value="MPN_DUF2466"/>
    <property type="match status" value="1"/>
</dbReference>
<dbReference type="PROSITE" id="PS01302">
    <property type="entry name" value="UPF0758"/>
    <property type="match status" value="1"/>
</dbReference>
<dbReference type="STRING" id="415015.SAMN05660462_02893"/>
<dbReference type="OrthoDB" id="9804482at2"/>
<keyword evidence="6" id="KW-0482">Metalloprotease</keyword>
<evidence type="ECO:0000256" key="5">
    <source>
        <dbReference type="ARBA" id="ARBA00022833"/>
    </source>
</evidence>
<comment type="similarity">
    <text evidence="1 7">Belongs to the UPF0758 family.</text>
</comment>
<accession>A0A1H3SH45</accession>
<dbReference type="InterPro" id="IPR037518">
    <property type="entry name" value="MPN"/>
</dbReference>
<feature type="domain" description="MPN" evidence="8">
    <location>
        <begin position="109"/>
        <end position="231"/>
    </location>
</feature>
<keyword evidence="3" id="KW-0479">Metal-binding</keyword>
<evidence type="ECO:0000256" key="2">
    <source>
        <dbReference type="ARBA" id="ARBA00022670"/>
    </source>
</evidence>
<dbReference type="InterPro" id="IPR020891">
    <property type="entry name" value="UPF0758_CS"/>
</dbReference>
<evidence type="ECO:0000256" key="7">
    <source>
        <dbReference type="RuleBase" id="RU003797"/>
    </source>
</evidence>